<reference evidence="1" key="2">
    <citation type="submission" date="2020-08" db="EMBL/GenBank/DDBJ databases">
        <title>Plant Genome Project.</title>
        <authorList>
            <person name="Zhang R.-G."/>
        </authorList>
    </citation>
    <scope>NUCLEOTIDE SEQUENCE</scope>
    <source>
        <strain evidence="1">Huo1</strain>
        <tissue evidence="1">Leaf</tissue>
    </source>
</reference>
<dbReference type="EMBL" id="PNBA02000018">
    <property type="protein sequence ID" value="KAG6392518.1"/>
    <property type="molecule type" value="Genomic_DNA"/>
</dbReference>
<keyword evidence="2" id="KW-1185">Reference proteome</keyword>
<organism evidence="1">
    <name type="scientific">Salvia splendens</name>
    <name type="common">Scarlet sage</name>
    <dbReference type="NCBI Taxonomy" id="180675"/>
    <lineage>
        <taxon>Eukaryota</taxon>
        <taxon>Viridiplantae</taxon>
        <taxon>Streptophyta</taxon>
        <taxon>Embryophyta</taxon>
        <taxon>Tracheophyta</taxon>
        <taxon>Spermatophyta</taxon>
        <taxon>Magnoliopsida</taxon>
        <taxon>eudicotyledons</taxon>
        <taxon>Gunneridae</taxon>
        <taxon>Pentapetalae</taxon>
        <taxon>asterids</taxon>
        <taxon>lamiids</taxon>
        <taxon>Lamiales</taxon>
        <taxon>Lamiaceae</taxon>
        <taxon>Nepetoideae</taxon>
        <taxon>Mentheae</taxon>
        <taxon>Salviinae</taxon>
        <taxon>Salvia</taxon>
        <taxon>Salvia subgen. Calosphace</taxon>
        <taxon>core Calosphace</taxon>
    </lineage>
</organism>
<sequence length="100" mass="11197">MCSTNRCKNSNMSLFLDRKSTWRWIPPPPSSTPLSDCSQPLNSCSGFAGDSSRRMLPLLSVFLQDSASSFVYAAFGLLSAAEFMLWIRRRLIEEDAAAER</sequence>
<protein>
    <submittedName>
        <fullName evidence="1">Uncharacterized protein</fullName>
    </submittedName>
</protein>
<proteinExistence type="predicted"/>
<reference evidence="1" key="1">
    <citation type="submission" date="2018-01" db="EMBL/GenBank/DDBJ databases">
        <authorList>
            <person name="Mao J.F."/>
        </authorList>
    </citation>
    <scope>NUCLEOTIDE SEQUENCE</scope>
    <source>
        <strain evidence="1">Huo1</strain>
        <tissue evidence="1">Leaf</tissue>
    </source>
</reference>
<evidence type="ECO:0000313" key="1">
    <source>
        <dbReference type="EMBL" id="KAG6392518.1"/>
    </source>
</evidence>
<gene>
    <name evidence="1" type="ORF">SASPL_146740</name>
</gene>
<comment type="caution">
    <text evidence="1">The sequence shown here is derived from an EMBL/GenBank/DDBJ whole genome shotgun (WGS) entry which is preliminary data.</text>
</comment>
<evidence type="ECO:0000313" key="2">
    <source>
        <dbReference type="Proteomes" id="UP000298416"/>
    </source>
</evidence>
<name>A0A8X8Z5V4_SALSN</name>
<dbReference type="AlphaFoldDB" id="A0A8X8Z5V4"/>
<dbReference type="Proteomes" id="UP000298416">
    <property type="component" value="Unassembled WGS sequence"/>
</dbReference>
<accession>A0A8X8Z5V4</accession>